<dbReference type="SMART" id="SM00382">
    <property type="entry name" value="AAA"/>
    <property type="match status" value="1"/>
</dbReference>
<dbReference type="InterPro" id="IPR003593">
    <property type="entry name" value="AAA+_ATPase"/>
</dbReference>
<protein>
    <submittedName>
        <fullName evidence="2">P-loop containing nucleoside triphosphate hydrolase protein</fullName>
    </submittedName>
</protein>
<evidence type="ECO:0000313" key="3">
    <source>
        <dbReference type="Proteomes" id="UP000799429"/>
    </source>
</evidence>
<comment type="caution">
    <text evidence="2">The sequence shown here is derived from an EMBL/GenBank/DDBJ whole genome shotgun (WGS) entry which is preliminary data.</text>
</comment>
<dbReference type="PANTHER" id="PTHR46411:SF4">
    <property type="entry name" value="AAA+ ATPASE DOMAIN-CONTAINING PROTEIN"/>
    <property type="match status" value="1"/>
</dbReference>
<keyword evidence="2" id="KW-0378">Hydrolase</keyword>
<gene>
    <name evidence="2" type="ORF">M501DRAFT_904818</name>
</gene>
<keyword evidence="3" id="KW-1185">Reference proteome</keyword>
<accession>A0A9P4VS94</accession>
<feature type="non-terminal residue" evidence="2">
    <location>
        <position position="1"/>
    </location>
</feature>
<dbReference type="Pfam" id="PF22942">
    <property type="entry name" value="DUF7025"/>
    <property type="match status" value="1"/>
</dbReference>
<dbReference type="Proteomes" id="UP000799429">
    <property type="component" value="Unassembled WGS sequence"/>
</dbReference>
<dbReference type="PANTHER" id="PTHR46411">
    <property type="entry name" value="FAMILY ATPASE, PUTATIVE-RELATED"/>
    <property type="match status" value="1"/>
</dbReference>
<dbReference type="InterPro" id="IPR027417">
    <property type="entry name" value="P-loop_NTPase"/>
</dbReference>
<dbReference type="Gene3D" id="3.40.50.300">
    <property type="entry name" value="P-loop containing nucleotide triphosphate hydrolases"/>
    <property type="match status" value="1"/>
</dbReference>
<dbReference type="InterPro" id="IPR054289">
    <property type="entry name" value="DUF7025"/>
</dbReference>
<name>A0A9P4VS94_9PEZI</name>
<dbReference type="OrthoDB" id="10042665at2759"/>
<dbReference type="CDD" id="cd19481">
    <property type="entry name" value="RecA-like_protease"/>
    <property type="match status" value="1"/>
</dbReference>
<dbReference type="InterPro" id="IPR003959">
    <property type="entry name" value="ATPase_AAA_core"/>
</dbReference>
<sequence>EQTYLNILSPLLVNAIRSVVTYTSENLDGNRIQLSAPYKLLYNHWSELEDYKSNHPVTHDEAYIAECNAHIDFLLRFLEESDGGGIRIEQARWNRDRPTATFKNLWLLLKPGEMVFVRKDDEPSPYVVEWVGGGVIKGKATAYKVEVWNIDYDGQYFGRSLFNVEIKPFDGEVEISRLKIYPEAYHPNLESERERLIARGKKFFKAVKDYSFMEYTGTTVQGPKRKYVRERIVFDYTFQPWLESQLKNKHEPDFSGYFSDSMGASNCFCDACLKAEEAKTCNTMGRYYGWDQMDPTETSFSDQQYLLCSRIVYGYVLKERQWRILDVAGVSVPTFNPGIMDSLVMDENKKDVIKAICHEFTRSETNFTADFVPGKGQGRIFLLHGKPGVGKTLTAECVAENTRRPLLSITAGDIGTTGDRVEANLSRYFKWAEDWKAILLMDEADIYLEERSKRELERNSVVSVFLRALEYYSGILFITTNRVGTFDEAFQSRIHISIHYKGFDEKQRRQVWENNFDKLYKERNGKVSYDYSVREFVLRDKYVQDLDWNGREIRNCFQTAVTLAEYEANREGRDTVQLKKSHLERVMDMSKAFENYL</sequence>
<dbReference type="AlphaFoldDB" id="A0A9P4VS94"/>
<evidence type="ECO:0000259" key="1">
    <source>
        <dbReference type="SMART" id="SM00382"/>
    </source>
</evidence>
<reference evidence="2" key="1">
    <citation type="journal article" date="2020" name="Stud. Mycol.">
        <title>101 Dothideomycetes genomes: a test case for predicting lifestyles and emergence of pathogens.</title>
        <authorList>
            <person name="Haridas S."/>
            <person name="Albert R."/>
            <person name="Binder M."/>
            <person name="Bloem J."/>
            <person name="Labutti K."/>
            <person name="Salamov A."/>
            <person name="Andreopoulos B."/>
            <person name="Baker S."/>
            <person name="Barry K."/>
            <person name="Bills G."/>
            <person name="Bluhm B."/>
            <person name="Cannon C."/>
            <person name="Castanera R."/>
            <person name="Culley D."/>
            <person name="Daum C."/>
            <person name="Ezra D."/>
            <person name="Gonzalez J."/>
            <person name="Henrissat B."/>
            <person name="Kuo A."/>
            <person name="Liang C."/>
            <person name="Lipzen A."/>
            <person name="Lutzoni F."/>
            <person name="Magnuson J."/>
            <person name="Mondo S."/>
            <person name="Nolan M."/>
            <person name="Ohm R."/>
            <person name="Pangilinan J."/>
            <person name="Park H.-J."/>
            <person name="Ramirez L."/>
            <person name="Alfaro M."/>
            <person name="Sun H."/>
            <person name="Tritt A."/>
            <person name="Yoshinaga Y."/>
            <person name="Zwiers L.-H."/>
            <person name="Turgeon B."/>
            <person name="Goodwin S."/>
            <person name="Spatafora J."/>
            <person name="Crous P."/>
            <person name="Grigoriev I."/>
        </authorList>
    </citation>
    <scope>NUCLEOTIDE SEQUENCE</scope>
    <source>
        <strain evidence="2">CBS 101060</strain>
    </source>
</reference>
<feature type="non-terminal residue" evidence="2">
    <location>
        <position position="597"/>
    </location>
</feature>
<dbReference type="SUPFAM" id="SSF52540">
    <property type="entry name" value="P-loop containing nucleoside triphosphate hydrolases"/>
    <property type="match status" value="1"/>
</dbReference>
<proteinExistence type="predicted"/>
<feature type="domain" description="AAA+ ATPase" evidence="1">
    <location>
        <begin position="377"/>
        <end position="504"/>
    </location>
</feature>
<dbReference type="InterPro" id="IPR056599">
    <property type="entry name" value="AAA_lid_fung"/>
</dbReference>
<dbReference type="Pfam" id="PF00004">
    <property type="entry name" value="AAA"/>
    <property type="match status" value="1"/>
</dbReference>
<dbReference type="EMBL" id="MU006089">
    <property type="protein sequence ID" value="KAF2843761.1"/>
    <property type="molecule type" value="Genomic_DNA"/>
</dbReference>
<organism evidence="2 3">
    <name type="scientific">Patellaria atrata CBS 101060</name>
    <dbReference type="NCBI Taxonomy" id="1346257"/>
    <lineage>
        <taxon>Eukaryota</taxon>
        <taxon>Fungi</taxon>
        <taxon>Dikarya</taxon>
        <taxon>Ascomycota</taxon>
        <taxon>Pezizomycotina</taxon>
        <taxon>Dothideomycetes</taxon>
        <taxon>Dothideomycetes incertae sedis</taxon>
        <taxon>Patellariales</taxon>
        <taxon>Patellariaceae</taxon>
        <taxon>Patellaria</taxon>
    </lineage>
</organism>
<dbReference type="GO" id="GO:0016887">
    <property type="term" value="F:ATP hydrolysis activity"/>
    <property type="evidence" value="ECO:0007669"/>
    <property type="project" value="InterPro"/>
</dbReference>
<evidence type="ECO:0000313" key="2">
    <source>
        <dbReference type="EMBL" id="KAF2843761.1"/>
    </source>
</evidence>
<dbReference type="Pfam" id="PF23232">
    <property type="entry name" value="AAA_lid_13"/>
    <property type="match status" value="1"/>
</dbReference>
<dbReference type="GO" id="GO:0005524">
    <property type="term" value="F:ATP binding"/>
    <property type="evidence" value="ECO:0007669"/>
    <property type="project" value="InterPro"/>
</dbReference>